<sequence length="93" mass="10364">MIHRCRCCLPSPPPFHTASEAVVRIGRHEGGDGPLRPRGKVYAAAALPRAWPLLREGQTISVAPLRNLKLESYLRRLNRIIEVCFLRAPLLSG</sequence>
<name>A0A9E7FEF8_9LILI</name>
<protein>
    <submittedName>
        <fullName evidence="1">Uncharacterized protein</fullName>
    </submittedName>
</protein>
<proteinExistence type="predicted"/>
<dbReference type="AlphaFoldDB" id="A0A9E7FEF8"/>
<organism evidence="1 2">
    <name type="scientific">Musa troglodytarum</name>
    <name type="common">fe'i banana</name>
    <dbReference type="NCBI Taxonomy" id="320322"/>
    <lineage>
        <taxon>Eukaryota</taxon>
        <taxon>Viridiplantae</taxon>
        <taxon>Streptophyta</taxon>
        <taxon>Embryophyta</taxon>
        <taxon>Tracheophyta</taxon>
        <taxon>Spermatophyta</taxon>
        <taxon>Magnoliopsida</taxon>
        <taxon>Liliopsida</taxon>
        <taxon>Zingiberales</taxon>
        <taxon>Musaceae</taxon>
        <taxon>Musa</taxon>
    </lineage>
</organism>
<keyword evidence="2" id="KW-1185">Reference proteome</keyword>
<evidence type="ECO:0000313" key="1">
    <source>
        <dbReference type="EMBL" id="URD93746.1"/>
    </source>
</evidence>
<dbReference type="Proteomes" id="UP001055439">
    <property type="component" value="Chromosome 3"/>
</dbReference>
<reference evidence="1" key="1">
    <citation type="submission" date="2022-05" db="EMBL/GenBank/DDBJ databases">
        <title>The Musa troglodytarum L. genome provides insights into the mechanism of non-climacteric behaviour and enrichment of carotenoids.</title>
        <authorList>
            <person name="Wang J."/>
        </authorList>
    </citation>
    <scope>NUCLEOTIDE SEQUENCE</scope>
    <source>
        <tissue evidence="1">Leaf</tissue>
    </source>
</reference>
<evidence type="ECO:0000313" key="2">
    <source>
        <dbReference type="Proteomes" id="UP001055439"/>
    </source>
</evidence>
<gene>
    <name evidence="1" type="ORF">MUK42_33967</name>
</gene>
<accession>A0A9E7FEF8</accession>
<dbReference type="EMBL" id="CP097505">
    <property type="protein sequence ID" value="URD93746.1"/>
    <property type="molecule type" value="Genomic_DNA"/>
</dbReference>